<proteinExistence type="predicted"/>
<dbReference type="RefSeq" id="WP_147113289.1">
    <property type="nucleotide sequence ID" value="NZ_BJVJ01000072.1"/>
</dbReference>
<dbReference type="Proteomes" id="UP000321685">
    <property type="component" value="Unassembled WGS sequence"/>
</dbReference>
<comment type="caution">
    <text evidence="1">The sequence shown here is derived from an EMBL/GenBank/DDBJ whole genome shotgun (WGS) entry which is preliminary data.</text>
</comment>
<dbReference type="OrthoDB" id="5175783at2"/>
<evidence type="ECO:0000313" key="2">
    <source>
        <dbReference type="Proteomes" id="UP000321685"/>
    </source>
</evidence>
<evidence type="ECO:0000313" key="1">
    <source>
        <dbReference type="EMBL" id="GEL26041.1"/>
    </source>
</evidence>
<dbReference type="AlphaFoldDB" id="A0A511DMK0"/>
<keyword evidence="2" id="KW-1185">Reference proteome</keyword>
<reference evidence="1 2" key="1">
    <citation type="submission" date="2019-07" db="EMBL/GenBank/DDBJ databases">
        <title>Whole genome shotgun sequence of Pseudonocardia sulfidoxydans NBRC 16205.</title>
        <authorList>
            <person name="Hosoyama A."/>
            <person name="Uohara A."/>
            <person name="Ohji S."/>
            <person name="Ichikawa N."/>
        </authorList>
    </citation>
    <scope>NUCLEOTIDE SEQUENCE [LARGE SCALE GENOMIC DNA]</scope>
    <source>
        <strain evidence="1 2">NBRC 16205</strain>
    </source>
</reference>
<accession>A0A511DMK0</accession>
<name>A0A511DMK0_9PSEU</name>
<dbReference type="EMBL" id="BJVJ01000072">
    <property type="protein sequence ID" value="GEL26041.1"/>
    <property type="molecule type" value="Genomic_DNA"/>
</dbReference>
<gene>
    <name evidence="1" type="ORF">PSU4_49950</name>
</gene>
<organism evidence="1 2">
    <name type="scientific">Pseudonocardia sulfidoxydans NBRC 16205</name>
    <dbReference type="NCBI Taxonomy" id="1223511"/>
    <lineage>
        <taxon>Bacteria</taxon>
        <taxon>Bacillati</taxon>
        <taxon>Actinomycetota</taxon>
        <taxon>Actinomycetes</taxon>
        <taxon>Pseudonocardiales</taxon>
        <taxon>Pseudonocardiaceae</taxon>
        <taxon>Pseudonocardia</taxon>
    </lineage>
</organism>
<sequence>MTDPPALVLPTTGPDPIPVDTAVAAVLGYARGRRPLWFRSFDRPQGHWVELPAFGWTRYDTLPTGPDGDDDILLGEGLHGRLDRPGWADVRQSLDAVAPLATAADERAGGQPFWELPDDELSVLGEPGTVGAAFREIDRASGAHPGHVRAILHHQRPALVPHLTRSTRRALLPHTHEGDSGVEAVVHRELRVNADAFSHLEDRVAALLGDARPTRLRLHDILLWLATTLRLAHAVALGTATPEWQCHLAAVTPR</sequence>
<protein>
    <submittedName>
        <fullName evidence="1">Uncharacterized protein</fullName>
    </submittedName>
</protein>